<dbReference type="PANTHER" id="PTHR30388">
    <property type="entry name" value="ALDEHYDE OXIDOREDUCTASE MOLYBDENUM COFACTOR ASSEMBLY PROTEIN"/>
    <property type="match status" value="1"/>
</dbReference>
<dbReference type="Pfam" id="PF13478">
    <property type="entry name" value="XdhC_C"/>
    <property type="match status" value="1"/>
</dbReference>
<reference evidence="3 4" key="1">
    <citation type="submission" date="2017-05" db="EMBL/GenBank/DDBJ databases">
        <title>The draft genome sequence of Idiomarina salinarum WNB302.</title>
        <authorList>
            <person name="Sun Y."/>
            <person name="Chen B."/>
            <person name="Du Z."/>
        </authorList>
    </citation>
    <scope>NUCLEOTIDE SEQUENCE [LARGE SCALE GENOMIC DNA]</scope>
    <source>
        <strain evidence="3 4">WNB302</strain>
    </source>
</reference>
<dbReference type="OrthoDB" id="9773039at2"/>
<keyword evidence="4" id="KW-1185">Reference proteome</keyword>
<dbReference type="PANTHER" id="PTHR30388:SF4">
    <property type="entry name" value="MOLYBDENUM COFACTOR INSERTION CHAPERONE PAOD"/>
    <property type="match status" value="1"/>
</dbReference>
<evidence type="ECO:0000259" key="1">
    <source>
        <dbReference type="Pfam" id="PF02625"/>
    </source>
</evidence>
<comment type="caution">
    <text evidence="3">The sequence shown here is derived from an EMBL/GenBank/DDBJ whole genome shotgun (WGS) entry which is preliminary data.</text>
</comment>
<dbReference type="EMBL" id="NGJN01000001">
    <property type="protein sequence ID" value="OZV70720.1"/>
    <property type="molecule type" value="Genomic_DNA"/>
</dbReference>
<feature type="domain" description="XdhC- CoxI" evidence="1">
    <location>
        <begin position="17"/>
        <end position="82"/>
    </location>
</feature>
<dbReference type="RefSeq" id="WP_094966794.1">
    <property type="nucleotide sequence ID" value="NZ_NGJN01000001.1"/>
</dbReference>
<organism evidence="3 4">
    <name type="scientific">Winogradskyella aurantia</name>
    <dbReference type="NCBI Taxonomy" id="1915063"/>
    <lineage>
        <taxon>Bacteria</taxon>
        <taxon>Pseudomonadati</taxon>
        <taxon>Bacteroidota</taxon>
        <taxon>Flavobacteriia</taxon>
        <taxon>Flavobacteriales</taxon>
        <taxon>Flavobacteriaceae</taxon>
        <taxon>Winogradskyella</taxon>
    </lineage>
</organism>
<dbReference type="InterPro" id="IPR027051">
    <property type="entry name" value="XdhC_Rossmann_dom"/>
</dbReference>
<evidence type="ECO:0000259" key="2">
    <source>
        <dbReference type="Pfam" id="PF13478"/>
    </source>
</evidence>
<evidence type="ECO:0008006" key="5">
    <source>
        <dbReference type="Google" id="ProtNLM"/>
    </source>
</evidence>
<dbReference type="Proteomes" id="UP000216840">
    <property type="component" value="Unassembled WGS sequence"/>
</dbReference>
<dbReference type="AlphaFoldDB" id="A0A265UZJ2"/>
<gene>
    <name evidence="3" type="ORF">CA834_00995</name>
</gene>
<name>A0A265UZJ2_9FLAO</name>
<proteinExistence type="predicted"/>
<sequence length="339" mass="37813">MTHEFKHILNKAVGYQKNGVKSVLASVVHLEGSSYRKPGVRMLITEDGKMTGAVSGGCIEREIYHQSSSVFKSGIPKIMTYDGRYRLGCEGLLYILIEPFFITDQVLNTFLGCLENRNSFIIKSYFKSEDVSAENLGSIIEFKDDLKFSFRDGLSVDKDAQLKEFVQKLEPCFKLLIFGGEHDAVKLCSMASLLGWEVDIITSVKDPKSLADFPGAASVTAQTPDILDLKIDSETAVVLMNHNYAQDLKYLIKLKTYKPNYIGILGSAHRREKLISDVYDHVPNFDDSILEHIYSPAGLNIGAITPEEIALSIMSEILSVYRGIKPKSLREVSKQPVSK</sequence>
<dbReference type="InterPro" id="IPR003777">
    <property type="entry name" value="XdhC_CoxI"/>
</dbReference>
<dbReference type="Pfam" id="PF02625">
    <property type="entry name" value="XdhC_CoxI"/>
    <property type="match status" value="1"/>
</dbReference>
<dbReference type="InterPro" id="IPR052698">
    <property type="entry name" value="MoCofactor_Util/Proc"/>
</dbReference>
<dbReference type="Gene3D" id="3.40.50.720">
    <property type="entry name" value="NAD(P)-binding Rossmann-like Domain"/>
    <property type="match status" value="1"/>
</dbReference>
<protein>
    <recommendedName>
        <fullName evidence="5">XdhC and CoxI family protein</fullName>
    </recommendedName>
</protein>
<evidence type="ECO:0000313" key="4">
    <source>
        <dbReference type="Proteomes" id="UP000216840"/>
    </source>
</evidence>
<accession>A0A265UZJ2</accession>
<feature type="domain" description="XdhC Rossmann" evidence="2">
    <location>
        <begin position="175"/>
        <end position="317"/>
    </location>
</feature>
<evidence type="ECO:0000313" key="3">
    <source>
        <dbReference type="EMBL" id="OZV70720.1"/>
    </source>
</evidence>